<dbReference type="PANTHER" id="PTHR33531">
    <property type="entry name" value="RUBRERYTHRIN SUBFAMILY"/>
    <property type="match status" value="1"/>
</dbReference>
<dbReference type="Gene3D" id="1.20.1260.10">
    <property type="match status" value="1"/>
</dbReference>
<feature type="domain" description="Rubrerythrin diiron-binding" evidence="1">
    <location>
        <begin position="6"/>
        <end position="151"/>
    </location>
</feature>
<dbReference type="EMBL" id="MCIB01000003">
    <property type="protein sequence ID" value="RKD33911.1"/>
    <property type="molecule type" value="Genomic_DNA"/>
</dbReference>
<name>A0A419T8V9_9FIRM</name>
<comment type="caution">
    <text evidence="2">The sequence shown here is derived from an EMBL/GenBank/DDBJ whole genome shotgun (WGS) entry which is preliminary data.</text>
</comment>
<evidence type="ECO:0000313" key="2">
    <source>
        <dbReference type="EMBL" id="RKD33911.1"/>
    </source>
</evidence>
<reference evidence="2 3" key="1">
    <citation type="submission" date="2016-08" db="EMBL/GenBank/DDBJ databases">
        <title>Novel Firmicutes and Novel Genomes.</title>
        <authorList>
            <person name="Poppleton D.I."/>
            <person name="Gribaldo S."/>
        </authorList>
    </citation>
    <scope>NUCLEOTIDE SEQUENCE [LARGE SCALE GENOMIC DNA]</scope>
    <source>
        <strain evidence="2 3">CTT3</strain>
    </source>
</reference>
<dbReference type="CDD" id="cd01045">
    <property type="entry name" value="Ferritin_like_AB"/>
    <property type="match status" value="1"/>
</dbReference>
<dbReference type="AlphaFoldDB" id="A0A419T8V9"/>
<dbReference type="InterPro" id="IPR012347">
    <property type="entry name" value="Ferritin-like"/>
</dbReference>
<evidence type="ECO:0000313" key="3">
    <source>
        <dbReference type="Proteomes" id="UP000284177"/>
    </source>
</evidence>
<dbReference type="PANTHER" id="PTHR33531:SF7">
    <property type="entry name" value="HYPOTHETICAL MEMBRANE PROTEIN, CONSERVED"/>
    <property type="match status" value="1"/>
</dbReference>
<keyword evidence="3" id="KW-1185">Reference proteome</keyword>
<dbReference type="InterPro" id="IPR009078">
    <property type="entry name" value="Ferritin-like_SF"/>
</dbReference>
<organism evidence="2 3">
    <name type="scientific">Thermohalobacter berrensis</name>
    <dbReference type="NCBI Taxonomy" id="99594"/>
    <lineage>
        <taxon>Bacteria</taxon>
        <taxon>Bacillati</taxon>
        <taxon>Bacillota</taxon>
        <taxon>Tissierellia</taxon>
        <taxon>Tissierellales</taxon>
        <taxon>Thermohalobacteraceae</taxon>
        <taxon>Thermohalobacter</taxon>
    </lineage>
</organism>
<proteinExistence type="predicted"/>
<evidence type="ECO:0000259" key="1">
    <source>
        <dbReference type="Pfam" id="PF02915"/>
    </source>
</evidence>
<accession>A0A419T8V9</accession>
<dbReference type="GO" id="GO:0046872">
    <property type="term" value="F:metal ion binding"/>
    <property type="evidence" value="ECO:0007669"/>
    <property type="project" value="InterPro"/>
</dbReference>
<sequence length="169" mass="20661">MTNILEILKYAMEMEKQGEIFYKKYKDEFESERAKRIFENLAKVEAEHYNILKKHYDMLSENKHWDEIEVDLEEGNKVFEKVLKEEKDKMTSGNLKSNLADLTIMRMAYLIENDFAEFYENAIEKVESPQARNLLKTLSEWEYNHRKLFYNEYKSLMEENWFDQKFYPF</sequence>
<protein>
    <recommendedName>
        <fullName evidence="1">Rubrerythrin diiron-binding domain-containing protein</fullName>
    </recommendedName>
</protein>
<dbReference type="OrthoDB" id="9808511at2"/>
<dbReference type="InterPro" id="IPR003251">
    <property type="entry name" value="Rr_diiron-bd_dom"/>
</dbReference>
<dbReference type="SUPFAM" id="SSF47240">
    <property type="entry name" value="Ferritin-like"/>
    <property type="match status" value="1"/>
</dbReference>
<dbReference type="Proteomes" id="UP000284177">
    <property type="component" value="Unassembled WGS sequence"/>
</dbReference>
<dbReference type="GO" id="GO:0016491">
    <property type="term" value="F:oxidoreductase activity"/>
    <property type="evidence" value="ECO:0007669"/>
    <property type="project" value="InterPro"/>
</dbReference>
<gene>
    <name evidence="2" type="ORF">BET03_08260</name>
</gene>
<dbReference type="Pfam" id="PF02915">
    <property type="entry name" value="Rubrerythrin"/>
    <property type="match status" value="1"/>
</dbReference>
<dbReference type="RefSeq" id="WP_120167382.1">
    <property type="nucleotide sequence ID" value="NZ_MCIB01000003.1"/>
</dbReference>